<dbReference type="GeneID" id="34520102"/>
<dbReference type="EMBL" id="HG793127">
    <property type="protein sequence ID" value="CDK26714.1"/>
    <property type="molecule type" value="Genomic_DNA"/>
</dbReference>
<organism evidence="3 4">
    <name type="scientific">Kuraishia capsulata CBS 1993</name>
    <dbReference type="NCBI Taxonomy" id="1382522"/>
    <lineage>
        <taxon>Eukaryota</taxon>
        <taxon>Fungi</taxon>
        <taxon>Dikarya</taxon>
        <taxon>Ascomycota</taxon>
        <taxon>Saccharomycotina</taxon>
        <taxon>Pichiomycetes</taxon>
        <taxon>Pichiales</taxon>
        <taxon>Pichiaceae</taxon>
        <taxon>Kuraishia</taxon>
    </lineage>
</organism>
<dbReference type="InterPro" id="IPR000313">
    <property type="entry name" value="PWWP_dom"/>
</dbReference>
<name>W6MJJ7_9ASCO</name>
<protein>
    <recommendedName>
        <fullName evidence="2">PWWP domain-containing protein</fullName>
    </recommendedName>
</protein>
<dbReference type="HOGENOM" id="CLU_051401_0_0_1"/>
<dbReference type="OrthoDB" id="62853at2759"/>
<feature type="compositionally biased region" description="Low complexity" evidence="1">
    <location>
        <begin position="138"/>
        <end position="150"/>
    </location>
</feature>
<reference evidence="3" key="2">
    <citation type="submission" date="2014-02" db="EMBL/GenBank/DDBJ databases">
        <title>Complete DNA sequence of /Kuraishia capsulata/ illustrates novel genomic features among budding yeasts (/Saccharomycotina/).</title>
        <authorList>
            <person name="Morales L."/>
            <person name="Noel B."/>
            <person name="Porcel B."/>
            <person name="Marcet-Houben M."/>
            <person name="Hullo M-F."/>
            <person name="Sacerdot C."/>
            <person name="Tekaia F."/>
            <person name="Leh-Louis V."/>
            <person name="Despons L."/>
            <person name="Khanna V."/>
            <person name="Aury J-M."/>
            <person name="Barbe V."/>
            <person name="Couloux A."/>
            <person name="Labadie K."/>
            <person name="Pelletier E."/>
            <person name="Souciet J-L."/>
            <person name="Boekhout T."/>
            <person name="Gabaldon T."/>
            <person name="Wincker P."/>
            <person name="Dujon B."/>
        </authorList>
    </citation>
    <scope>NUCLEOTIDE SEQUENCE</scope>
    <source>
        <strain evidence="3">CBS 1993</strain>
    </source>
</reference>
<accession>W6MJJ7</accession>
<dbReference type="STRING" id="1382522.W6MJJ7"/>
<sequence length="274" mass="30835">MAPYNPGDIVLSKLGSFPPWPAIVFPEDALPPEVLKSKPKKGRTWPVCYFAEATFNWDSERTLSPLTTEMCHSFLKKSSGKKAKRLVMAYEIALENPSLDEIIGSLNIDAEESSKAKPKQEPQIVASNSPRKKKTDSNKSSKSSTPQPKRSYTDAEKETLAKSYRAKLQKGLVIRETQPSIEELQHCSSVLSHLEEFQATIGVSLELLKTSKLHKVLKAIIKIPKLERPEDFQFHKRCEKLLSDWTDLISAIKNEKVPEYGIKPEAAETTRSEK</sequence>
<gene>
    <name evidence="3" type="ORF">KUCA_T00002688001</name>
</gene>
<feature type="domain" description="PWWP" evidence="2">
    <location>
        <begin position="6"/>
        <end position="69"/>
    </location>
</feature>
<dbReference type="Proteomes" id="UP000019384">
    <property type="component" value="Unassembled WGS sequence"/>
</dbReference>
<dbReference type="SMART" id="SM00293">
    <property type="entry name" value="PWWP"/>
    <property type="match status" value="1"/>
</dbReference>
<evidence type="ECO:0000313" key="3">
    <source>
        <dbReference type="EMBL" id="CDK26714.1"/>
    </source>
</evidence>
<dbReference type="Pfam" id="PF00855">
    <property type="entry name" value="PWWP"/>
    <property type="match status" value="1"/>
</dbReference>
<feature type="region of interest" description="Disordered" evidence="1">
    <location>
        <begin position="111"/>
        <end position="156"/>
    </location>
</feature>
<dbReference type="RefSeq" id="XP_022458714.1">
    <property type="nucleotide sequence ID" value="XM_022602961.1"/>
</dbReference>
<dbReference type="CDD" id="cd05840">
    <property type="entry name" value="PWWP_ScIOC4-like"/>
    <property type="match status" value="1"/>
</dbReference>
<keyword evidence="4" id="KW-1185">Reference proteome</keyword>
<dbReference type="SUPFAM" id="SSF63748">
    <property type="entry name" value="Tudor/PWWP/MBT"/>
    <property type="match status" value="1"/>
</dbReference>
<dbReference type="AlphaFoldDB" id="W6MJJ7"/>
<dbReference type="Gene3D" id="2.30.30.140">
    <property type="match status" value="1"/>
</dbReference>
<evidence type="ECO:0000259" key="2">
    <source>
        <dbReference type="PROSITE" id="PS50812"/>
    </source>
</evidence>
<proteinExistence type="predicted"/>
<dbReference type="InterPro" id="IPR035503">
    <property type="entry name" value="IOC4-like_PWWP"/>
</dbReference>
<evidence type="ECO:0000256" key="1">
    <source>
        <dbReference type="SAM" id="MobiDB-lite"/>
    </source>
</evidence>
<reference evidence="3" key="1">
    <citation type="submission" date="2013-12" db="EMBL/GenBank/DDBJ databases">
        <authorList>
            <person name="Genoscope - CEA"/>
        </authorList>
    </citation>
    <scope>NUCLEOTIDE SEQUENCE</scope>
    <source>
        <strain evidence="3">CBS 1993</strain>
    </source>
</reference>
<evidence type="ECO:0000313" key="4">
    <source>
        <dbReference type="Proteomes" id="UP000019384"/>
    </source>
</evidence>
<dbReference type="PROSITE" id="PS50812">
    <property type="entry name" value="PWWP"/>
    <property type="match status" value="1"/>
</dbReference>